<dbReference type="AlphaFoldDB" id="A0A376U3L7"/>
<evidence type="ECO:0000313" key="2">
    <source>
        <dbReference type="Proteomes" id="UP000254079"/>
    </source>
</evidence>
<organism evidence="1 2">
    <name type="scientific">Escherichia coli</name>
    <dbReference type="NCBI Taxonomy" id="562"/>
    <lineage>
        <taxon>Bacteria</taxon>
        <taxon>Pseudomonadati</taxon>
        <taxon>Pseudomonadota</taxon>
        <taxon>Gammaproteobacteria</taxon>
        <taxon>Enterobacterales</taxon>
        <taxon>Enterobacteriaceae</taxon>
        <taxon>Escherichia</taxon>
    </lineage>
</organism>
<protein>
    <submittedName>
        <fullName evidence="1">Gamma-glutamyl phosphate reductase</fullName>
        <ecNumber evidence="1">1.2.1.41</ecNumber>
    </submittedName>
</protein>
<name>A0A376U3L7_ECOLX</name>
<gene>
    <name evidence="1" type="primary">proA_1</name>
    <name evidence="1" type="ORF">NCTC8622_02809</name>
</gene>
<dbReference type="EC" id="1.2.1.41" evidence="1"/>
<dbReference type="EMBL" id="UGCP01000002">
    <property type="protein sequence ID" value="STI83770.1"/>
    <property type="molecule type" value="Genomic_DNA"/>
</dbReference>
<dbReference type="Proteomes" id="UP000254079">
    <property type="component" value="Unassembled WGS sequence"/>
</dbReference>
<dbReference type="Gene3D" id="3.40.605.10">
    <property type="entry name" value="Aldehyde Dehydrogenase, Chain A, domain 1"/>
    <property type="match status" value="1"/>
</dbReference>
<evidence type="ECO:0000313" key="1">
    <source>
        <dbReference type="EMBL" id="STI83770.1"/>
    </source>
</evidence>
<dbReference type="GO" id="GO:0004350">
    <property type="term" value="F:glutamate-5-semialdehyde dehydrogenase activity"/>
    <property type="evidence" value="ECO:0007669"/>
    <property type="project" value="UniProtKB-EC"/>
</dbReference>
<sequence>MLEQMGIAAKQASYKLAQLSSREKIACWKKSPMNWKHKAKSSSTLTPRMLLTRVPMAWRSDADRLALTPARLKGIADDVRQVCNLADPGGAGNRWQRTGQRPAS</sequence>
<keyword evidence="1" id="KW-0560">Oxidoreductase</keyword>
<proteinExistence type="predicted"/>
<accession>A0A376U3L7</accession>
<reference evidence="1 2" key="1">
    <citation type="submission" date="2018-06" db="EMBL/GenBank/DDBJ databases">
        <authorList>
            <consortium name="Pathogen Informatics"/>
            <person name="Doyle S."/>
        </authorList>
    </citation>
    <scope>NUCLEOTIDE SEQUENCE [LARGE SCALE GENOMIC DNA]</scope>
    <source>
        <strain evidence="1 2">NCTC8622</strain>
    </source>
</reference>
<dbReference type="InterPro" id="IPR016162">
    <property type="entry name" value="Ald_DH_N"/>
</dbReference>